<keyword evidence="2" id="KW-1185">Reference proteome</keyword>
<sequence>MTTSTTTAGVGRERQLRHLCRTLEFLAFLTEKDFGRLIRVCRVCRLESNSAEEKWFREFHLSRRLFGKRTSRVIQPPEGLTLKDLSIISSRLPLAFDTDRPPAIPDVTYTDEGRVVRCTRVGGDRCVVADAPLPTPLQPQLRDG</sequence>
<comment type="caution">
    <text evidence="1">The sequence shown here is derived from an EMBL/GenBank/DDBJ whole genome shotgun (WGS) entry which is preliminary data.</text>
</comment>
<dbReference type="Proteomes" id="UP000553632">
    <property type="component" value="Unassembled WGS sequence"/>
</dbReference>
<organism evidence="1 2">
    <name type="scientific">Perkinsus olseni</name>
    <name type="common">Perkinsus atlanticus</name>
    <dbReference type="NCBI Taxonomy" id="32597"/>
    <lineage>
        <taxon>Eukaryota</taxon>
        <taxon>Sar</taxon>
        <taxon>Alveolata</taxon>
        <taxon>Perkinsozoa</taxon>
        <taxon>Perkinsea</taxon>
        <taxon>Perkinsida</taxon>
        <taxon>Perkinsidae</taxon>
        <taxon>Perkinsus</taxon>
    </lineage>
</organism>
<protein>
    <submittedName>
        <fullName evidence="1">Uncharacterized protein</fullName>
    </submittedName>
</protein>
<reference evidence="1 2" key="1">
    <citation type="submission" date="2020-04" db="EMBL/GenBank/DDBJ databases">
        <title>Perkinsus olseni comparative genomics.</title>
        <authorList>
            <person name="Bogema D.R."/>
        </authorList>
    </citation>
    <scope>NUCLEOTIDE SEQUENCE [LARGE SCALE GENOMIC DNA]</scope>
    <source>
        <strain evidence="1 2">ATCC PRA-207</strain>
    </source>
</reference>
<dbReference type="EMBL" id="JABANO010020038">
    <property type="protein sequence ID" value="KAF4729147.1"/>
    <property type="molecule type" value="Genomic_DNA"/>
</dbReference>
<evidence type="ECO:0000313" key="2">
    <source>
        <dbReference type="Proteomes" id="UP000553632"/>
    </source>
</evidence>
<proteinExistence type="predicted"/>
<gene>
    <name evidence="1" type="ORF">FOZ63_021425</name>
</gene>
<dbReference type="AlphaFoldDB" id="A0A7J6S8H8"/>
<name>A0A7J6S8H8_PEROL</name>
<evidence type="ECO:0000313" key="1">
    <source>
        <dbReference type="EMBL" id="KAF4729147.1"/>
    </source>
</evidence>
<accession>A0A7J6S8H8</accession>
<feature type="non-terminal residue" evidence="1">
    <location>
        <position position="1"/>
    </location>
</feature>